<sequence>MVLSPIPPRQFSEFQVSAFAIFSIKQSDVVLCLNKDVQAGVSYILTLVWQLMHFVRSFKSISFLPLLQNFSRQMF</sequence>
<dbReference type="EMBL" id="AP010904">
    <property type="protein sequence ID" value="BAH74545.1"/>
    <property type="molecule type" value="Genomic_DNA"/>
</dbReference>
<organism evidence="1 2">
    <name type="scientific">Solidesulfovibrio magneticus (strain ATCC 700980 / DSM 13731 / RS-1)</name>
    <name type="common">Desulfovibrio magneticus</name>
    <dbReference type="NCBI Taxonomy" id="573370"/>
    <lineage>
        <taxon>Bacteria</taxon>
        <taxon>Pseudomonadati</taxon>
        <taxon>Thermodesulfobacteriota</taxon>
        <taxon>Desulfovibrionia</taxon>
        <taxon>Desulfovibrionales</taxon>
        <taxon>Desulfovibrionaceae</taxon>
        <taxon>Solidesulfovibrio</taxon>
    </lineage>
</organism>
<keyword evidence="2" id="KW-1185">Reference proteome</keyword>
<dbReference type="STRING" id="573370.DMR_10530"/>
<dbReference type="Proteomes" id="UP000009071">
    <property type="component" value="Chromosome"/>
</dbReference>
<dbReference type="HOGENOM" id="CLU_2665144_0_0_7"/>
<protein>
    <submittedName>
        <fullName evidence="1">Uncharacterized protein</fullName>
    </submittedName>
</protein>
<reference evidence="1 2" key="1">
    <citation type="journal article" date="2009" name="Genome Res.">
        <title>Whole genome sequence of Desulfovibrio magneticus strain RS-1 revealed common gene clusters in magnetotactic bacteria.</title>
        <authorList>
            <person name="Nakazawa H."/>
            <person name="Arakaki A."/>
            <person name="Narita-Yamada S."/>
            <person name="Yashiro I."/>
            <person name="Jinno K."/>
            <person name="Aoki N."/>
            <person name="Tsuruyama A."/>
            <person name="Okamura Y."/>
            <person name="Tanikawa S."/>
            <person name="Fujita N."/>
            <person name="Takeyama H."/>
            <person name="Matsunaga T."/>
        </authorList>
    </citation>
    <scope>NUCLEOTIDE SEQUENCE [LARGE SCALE GENOMIC DNA]</scope>
    <source>
        <strain evidence="2">ATCC 700980 / DSM 13731 / RS-1</strain>
    </source>
</reference>
<name>C4XL06_SOLM1</name>
<evidence type="ECO:0000313" key="2">
    <source>
        <dbReference type="Proteomes" id="UP000009071"/>
    </source>
</evidence>
<dbReference type="KEGG" id="dma:DMR_10530"/>
<evidence type="ECO:0000313" key="1">
    <source>
        <dbReference type="EMBL" id="BAH74545.1"/>
    </source>
</evidence>
<gene>
    <name evidence="1" type="ordered locus">DMR_10530</name>
</gene>
<dbReference type="AlphaFoldDB" id="C4XL06"/>
<accession>C4XL06</accession>
<proteinExistence type="predicted"/>